<dbReference type="Gene3D" id="3.40.50.80">
    <property type="entry name" value="Nucleotide-binding domain of ferredoxin-NADP reductase (FNR) module"/>
    <property type="match status" value="1"/>
</dbReference>
<dbReference type="GO" id="GO:0006952">
    <property type="term" value="P:defense response"/>
    <property type="evidence" value="ECO:0007669"/>
    <property type="project" value="TreeGrafter"/>
</dbReference>
<evidence type="ECO:0000313" key="3">
    <source>
        <dbReference type="EMBL" id="CAB4016513.1"/>
    </source>
</evidence>
<keyword evidence="4" id="KW-1185">Reference proteome</keyword>
<keyword evidence="1" id="KW-0560">Oxidoreductase</keyword>
<evidence type="ECO:0000259" key="2">
    <source>
        <dbReference type="Pfam" id="PF08030"/>
    </source>
</evidence>
<sequence>GILTARCSYFEAMFRSFMPEAGLVRLYVDGPFGEEHQDWYRYEASVLVGGGIGVTPFASILKDIAHKGTLKSIFSLYLRTPFSKDVRQLVIVNRTAIYNSLWPTRLSAISRVSIDNHPSVDDMTDLTTISDLTLTEGEVRYVLRNFDEEKATGPDKIPAVLLKNCAASIAPSLCELFNNV</sequence>
<dbReference type="InterPro" id="IPR000778">
    <property type="entry name" value="Cyt_b245_heavy_chain"/>
</dbReference>
<name>A0A6S7IH75_PARCT</name>
<evidence type="ECO:0000313" key="4">
    <source>
        <dbReference type="Proteomes" id="UP001152795"/>
    </source>
</evidence>
<dbReference type="InterPro" id="IPR039261">
    <property type="entry name" value="FNR_nucleotide-bd"/>
</dbReference>
<feature type="domain" description="Ferric reductase NAD binding" evidence="2">
    <location>
        <begin position="43"/>
        <end position="94"/>
    </location>
</feature>
<dbReference type="InterPro" id="IPR050369">
    <property type="entry name" value="RBOH/FRE"/>
</dbReference>
<accession>A0A6S7IH75</accession>
<protein>
    <submittedName>
        <fullName evidence="3">Dual oxidase 2-like</fullName>
    </submittedName>
</protein>
<dbReference type="InterPro" id="IPR013121">
    <property type="entry name" value="Fe_red_NAD-bd_6"/>
</dbReference>
<dbReference type="Proteomes" id="UP001152795">
    <property type="component" value="Unassembled WGS sequence"/>
</dbReference>
<dbReference type="AlphaFoldDB" id="A0A6S7IH75"/>
<dbReference type="PRINTS" id="PR00466">
    <property type="entry name" value="GP91PHOX"/>
</dbReference>
<gene>
    <name evidence="3" type="ORF">PACLA_8A011039</name>
</gene>
<dbReference type="GO" id="GO:0016175">
    <property type="term" value="F:superoxide-generating NAD(P)H oxidase activity"/>
    <property type="evidence" value="ECO:0007669"/>
    <property type="project" value="TreeGrafter"/>
</dbReference>
<dbReference type="EMBL" id="CACRXK020009147">
    <property type="protein sequence ID" value="CAB4016513.1"/>
    <property type="molecule type" value="Genomic_DNA"/>
</dbReference>
<feature type="non-terminal residue" evidence="3">
    <location>
        <position position="180"/>
    </location>
</feature>
<dbReference type="Pfam" id="PF08030">
    <property type="entry name" value="NAD_binding_6"/>
    <property type="match status" value="1"/>
</dbReference>
<proteinExistence type="predicted"/>
<reference evidence="3" key="1">
    <citation type="submission" date="2020-04" db="EMBL/GenBank/DDBJ databases">
        <authorList>
            <person name="Alioto T."/>
            <person name="Alioto T."/>
            <person name="Gomez Garrido J."/>
        </authorList>
    </citation>
    <scope>NUCLEOTIDE SEQUENCE</scope>
    <source>
        <strain evidence="3">A484AB</strain>
    </source>
</reference>
<dbReference type="PANTHER" id="PTHR11972:SF153">
    <property type="entry name" value="SUPEROXIDE-GENERATING NADPH OXIDASE HEAVY CHAIN SUBUNIT A"/>
    <property type="match status" value="1"/>
</dbReference>
<dbReference type="PANTHER" id="PTHR11972">
    <property type="entry name" value="NADPH OXIDASE"/>
    <property type="match status" value="1"/>
</dbReference>
<comment type="caution">
    <text evidence="3">The sequence shown here is derived from an EMBL/GenBank/DDBJ whole genome shotgun (WGS) entry which is preliminary data.</text>
</comment>
<dbReference type="GO" id="GO:0043020">
    <property type="term" value="C:NADPH oxidase complex"/>
    <property type="evidence" value="ECO:0007669"/>
    <property type="project" value="TreeGrafter"/>
</dbReference>
<dbReference type="SUPFAM" id="SSF52343">
    <property type="entry name" value="Ferredoxin reductase-like, C-terminal NADP-linked domain"/>
    <property type="match status" value="1"/>
</dbReference>
<dbReference type="GO" id="GO:0042554">
    <property type="term" value="P:superoxide anion generation"/>
    <property type="evidence" value="ECO:0007669"/>
    <property type="project" value="TreeGrafter"/>
</dbReference>
<dbReference type="OrthoDB" id="167398at2759"/>
<organism evidence="3 4">
    <name type="scientific">Paramuricea clavata</name>
    <name type="common">Red gorgonian</name>
    <name type="synonym">Violescent sea-whip</name>
    <dbReference type="NCBI Taxonomy" id="317549"/>
    <lineage>
        <taxon>Eukaryota</taxon>
        <taxon>Metazoa</taxon>
        <taxon>Cnidaria</taxon>
        <taxon>Anthozoa</taxon>
        <taxon>Octocorallia</taxon>
        <taxon>Malacalcyonacea</taxon>
        <taxon>Plexauridae</taxon>
        <taxon>Paramuricea</taxon>
    </lineage>
</organism>
<evidence type="ECO:0000256" key="1">
    <source>
        <dbReference type="ARBA" id="ARBA00023002"/>
    </source>
</evidence>